<keyword evidence="2" id="KW-0472">Membrane</keyword>
<evidence type="ECO:0000313" key="4">
    <source>
        <dbReference type="Proteomes" id="UP000593765"/>
    </source>
</evidence>
<organism evidence="3 4">
    <name type="scientific">Humisphaera borealis</name>
    <dbReference type="NCBI Taxonomy" id="2807512"/>
    <lineage>
        <taxon>Bacteria</taxon>
        <taxon>Pseudomonadati</taxon>
        <taxon>Planctomycetota</taxon>
        <taxon>Phycisphaerae</taxon>
        <taxon>Tepidisphaerales</taxon>
        <taxon>Tepidisphaeraceae</taxon>
        <taxon>Humisphaera</taxon>
    </lineage>
</organism>
<keyword evidence="2" id="KW-1133">Transmembrane helix</keyword>
<evidence type="ECO:0000256" key="1">
    <source>
        <dbReference type="SAM" id="MobiDB-lite"/>
    </source>
</evidence>
<accession>A0A7M2X1T9</accession>
<name>A0A7M2X1T9_9BACT</name>
<dbReference type="Proteomes" id="UP000593765">
    <property type="component" value="Chromosome"/>
</dbReference>
<dbReference type="EMBL" id="CP063458">
    <property type="protein sequence ID" value="QOV91559.1"/>
    <property type="molecule type" value="Genomic_DNA"/>
</dbReference>
<gene>
    <name evidence="3" type="ORF">IPV69_09445</name>
</gene>
<sequence>MNDPPDSAPATSADPIPPEPPSVESFEPVSAEIVESQRESHPLDYAPRPERVMIERIDPDDLVGPGGSSWSFFLGMMAAFVFGYLAFAIPGGSFALFSVLLITPPLVMLGWRTTRMVGAGWLTSVALTGLTVMAICGDHKWS</sequence>
<evidence type="ECO:0000256" key="2">
    <source>
        <dbReference type="SAM" id="Phobius"/>
    </source>
</evidence>
<feature type="region of interest" description="Disordered" evidence="1">
    <location>
        <begin position="1"/>
        <end position="27"/>
    </location>
</feature>
<feature type="compositionally biased region" description="Low complexity" evidence="1">
    <location>
        <begin position="1"/>
        <end position="14"/>
    </location>
</feature>
<feature type="transmembrane region" description="Helical" evidence="2">
    <location>
        <begin position="117"/>
        <end position="136"/>
    </location>
</feature>
<reference evidence="3 4" key="1">
    <citation type="submission" date="2020-10" db="EMBL/GenBank/DDBJ databases">
        <title>Wide distribution of Phycisphaera-like planctomycetes from WD2101 soil group in peatlands and genome analysis of the first cultivated representative.</title>
        <authorList>
            <person name="Dedysh S.N."/>
            <person name="Beletsky A.V."/>
            <person name="Ivanova A."/>
            <person name="Kulichevskaya I.S."/>
            <person name="Suzina N.E."/>
            <person name="Philippov D.A."/>
            <person name="Rakitin A.L."/>
            <person name="Mardanov A.V."/>
            <person name="Ravin N.V."/>
        </authorList>
    </citation>
    <scope>NUCLEOTIDE SEQUENCE [LARGE SCALE GENOMIC DNA]</scope>
    <source>
        <strain evidence="3 4">M1803</strain>
    </source>
</reference>
<protein>
    <submittedName>
        <fullName evidence="3">Uncharacterized protein</fullName>
    </submittedName>
</protein>
<dbReference type="KEGG" id="hbs:IPV69_09445"/>
<evidence type="ECO:0000313" key="3">
    <source>
        <dbReference type="EMBL" id="QOV91559.1"/>
    </source>
</evidence>
<keyword evidence="4" id="KW-1185">Reference proteome</keyword>
<dbReference type="AlphaFoldDB" id="A0A7M2X1T9"/>
<dbReference type="RefSeq" id="WP_206294858.1">
    <property type="nucleotide sequence ID" value="NZ_CP063458.1"/>
</dbReference>
<proteinExistence type="predicted"/>
<keyword evidence="2" id="KW-0812">Transmembrane</keyword>